<dbReference type="Gene3D" id="3.20.20.80">
    <property type="entry name" value="Glycosidases"/>
    <property type="match status" value="1"/>
</dbReference>
<dbReference type="GO" id="GO:0008422">
    <property type="term" value="F:beta-glucosidase activity"/>
    <property type="evidence" value="ECO:0007669"/>
    <property type="project" value="TreeGrafter"/>
</dbReference>
<dbReference type="GO" id="GO:0005576">
    <property type="term" value="C:extracellular region"/>
    <property type="evidence" value="ECO:0007669"/>
    <property type="project" value="TreeGrafter"/>
</dbReference>
<protein>
    <submittedName>
        <fullName evidence="11">Endo-1,4-beta-glucanase/xylanase Cel5A</fullName>
    </submittedName>
</protein>
<keyword evidence="2 7" id="KW-0378">Hydrolase</keyword>
<organism evidence="11 12">
    <name type="scientific">Butyrivibrio hungatei</name>
    <dbReference type="NCBI Taxonomy" id="185008"/>
    <lineage>
        <taxon>Bacteria</taxon>
        <taxon>Bacillati</taxon>
        <taxon>Bacillota</taxon>
        <taxon>Clostridia</taxon>
        <taxon>Lachnospirales</taxon>
        <taxon>Lachnospiraceae</taxon>
        <taxon>Butyrivibrio</taxon>
    </lineage>
</organism>
<sequence length="417" mass="46852">MSKKKLVIFSLVFALLTGCGASAPVDDGNTDSSAETVQDVSNDEASENAEVSDATEEKSSDDTSAADSVTPSEGKYDMRDITPKDLVAEMTTGWNLGNTFDSWGGSGLSDETYWGNPKTTKEMIDAVHDKGFNSIRIPVTWYDHMGAAPEYTIDEAWMDRVEEVVNYALDDGMYVIINSHHEEEWRIPDNAHIDAVDEQVKVLWVQIAERFEKYGDHLIFEGLNEPRVKGGQDEWNGGTQEVRECVNRLNQTFIDAVRSTGGNNEKRLVLITTVADSPVKPAINGLTIPDDEHMAVTIHAYTPYDFTFKSDNSYDTWDGSHKADIDYMFADLRNKFISKGIPVLLTEYGAVNKDGNEDEVCKWVIYYLTKAKELGIPCFWWDNGQFNAGNEFFGIFNRNTLSWEREKVADAIVEVYK</sequence>
<keyword evidence="4" id="KW-0119">Carbohydrate metabolism</keyword>
<dbReference type="GO" id="GO:0009986">
    <property type="term" value="C:cell surface"/>
    <property type="evidence" value="ECO:0007669"/>
    <property type="project" value="TreeGrafter"/>
</dbReference>
<keyword evidence="3" id="KW-0136">Cellulose degradation</keyword>
<dbReference type="InterPro" id="IPR018087">
    <property type="entry name" value="Glyco_hydro_5_CS"/>
</dbReference>
<dbReference type="PROSITE" id="PS00659">
    <property type="entry name" value="GLYCOSYL_HYDROL_F5"/>
    <property type="match status" value="1"/>
</dbReference>
<evidence type="ECO:0000256" key="5">
    <source>
        <dbReference type="ARBA" id="ARBA00023295"/>
    </source>
</evidence>
<feature type="compositionally biased region" description="Low complexity" evidence="8">
    <location>
        <begin position="62"/>
        <end position="72"/>
    </location>
</feature>
<evidence type="ECO:0000256" key="2">
    <source>
        <dbReference type="ARBA" id="ARBA00022801"/>
    </source>
</evidence>
<comment type="similarity">
    <text evidence="1 7">Belongs to the glycosyl hydrolase 5 (cellulase A) family.</text>
</comment>
<dbReference type="EMBL" id="CP017831">
    <property type="protein sequence ID" value="AOZ95201.1"/>
    <property type="molecule type" value="Genomic_DNA"/>
</dbReference>
<dbReference type="AlphaFoldDB" id="A0A1D9NYE8"/>
<gene>
    <name evidence="11" type="ORF">bhn_I0165</name>
</gene>
<dbReference type="OrthoDB" id="9800955at2"/>
<dbReference type="InterPro" id="IPR017853">
    <property type="entry name" value="GH"/>
</dbReference>
<dbReference type="PANTHER" id="PTHR31297:SF41">
    <property type="entry name" value="ENDOGLUCANASE, PUTATIVE (AFU_ORTHOLOGUE AFUA_5G01830)-RELATED"/>
    <property type="match status" value="1"/>
</dbReference>
<dbReference type="InterPro" id="IPR050386">
    <property type="entry name" value="Glycosyl_hydrolase_5"/>
</dbReference>
<evidence type="ECO:0000259" key="10">
    <source>
        <dbReference type="Pfam" id="PF00150"/>
    </source>
</evidence>
<feature type="compositionally biased region" description="Polar residues" evidence="8">
    <location>
        <begin position="30"/>
        <end position="40"/>
    </location>
</feature>
<evidence type="ECO:0000256" key="4">
    <source>
        <dbReference type="ARBA" id="ARBA00023277"/>
    </source>
</evidence>
<dbReference type="PANTHER" id="PTHR31297">
    <property type="entry name" value="GLUCAN ENDO-1,6-BETA-GLUCOSIDASE B"/>
    <property type="match status" value="1"/>
</dbReference>
<dbReference type="SMR" id="A0A1D9NYE8"/>
<accession>A0A1D9NYE8</accession>
<evidence type="ECO:0000256" key="9">
    <source>
        <dbReference type="SAM" id="SignalP"/>
    </source>
</evidence>
<evidence type="ECO:0000313" key="11">
    <source>
        <dbReference type="EMBL" id="AOZ95201.1"/>
    </source>
</evidence>
<keyword evidence="9" id="KW-0732">Signal</keyword>
<dbReference type="Proteomes" id="UP000179284">
    <property type="component" value="Chromosome I"/>
</dbReference>
<keyword evidence="12" id="KW-1185">Reference proteome</keyword>
<keyword evidence="6" id="KW-0624">Polysaccharide degradation</keyword>
<dbReference type="Pfam" id="PF00150">
    <property type="entry name" value="Cellulase"/>
    <property type="match status" value="1"/>
</dbReference>
<feature type="chain" id="PRO_5009444018" evidence="9">
    <location>
        <begin position="24"/>
        <end position="417"/>
    </location>
</feature>
<evidence type="ECO:0000256" key="8">
    <source>
        <dbReference type="SAM" id="MobiDB-lite"/>
    </source>
</evidence>
<proteinExistence type="inferred from homology"/>
<dbReference type="GO" id="GO:0030245">
    <property type="term" value="P:cellulose catabolic process"/>
    <property type="evidence" value="ECO:0007669"/>
    <property type="project" value="UniProtKB-KW"/>
</dbReference>
<evidence type="ECO:0000256" key="1">
    <source>
        <dbReference type="ARBA" id="ARBA00005641"/>
    </source>
</evidence>
<evidence type="ECO:0000256" key="3">
    <source>
        <dbReference type="ARBA" id="ARBA00023001"/>
    </source>
</evidence>
<dbReference type="PROSITE" id="PS51257">
    <property type="entry name" value="PROKAR_LIPOPROTEIN"/>
    <property type="match status" value="1"/>
</dbReference>
<reference evidence="12" key="1">
    <citation type="submission" date="2016-10" db="EMBL/GenBank/DDBJ databases">
        <title>The complete genome sequence of the rumen bacterium Butyrivibrio hungatei MB2003.</title>
        <authorList>
            <person name="Palevich N."/>
            <person name="Kelly W.J."/>
            <person name="Leahy S.C."/>
            <person name="Altermann E."/>
            <person name="Rakonjac J."/>
            <person name="Attwood G.T."/>
        </authorList>
    </citation>
    <scope>NUCLEOTIDE SEQUENCE [LARGE SCALE GENOMIC DNA]</scope>
    <source>
        <strain evidence="12">MB2003</strain>
    </source>
</reference>
<dbReference type="SUPFAM" id="SSF51445">
    <property type="entry name" value="(Trans)glycosidases"/>
    <property type="match status" value="1"/>
</dbReference>
<feature type="region of interest" description="Disordered" evidence="8">
    <location>
        <begin position="24"/>
        <end position="78"/>
    </location>
</feature>
<feature type="signal peptide" evidence="9">
    <location>
        <begin position="1"/>
        <end position="23"/>
    </location>
</feature>
<name>A0A1D9NYE8_9FIRM</name>
<dbReference type="RefSeq" id="WP_071175012.1">
    <property type="nucleotide sequence ID" value="NZ_CP017831.1"/>
</dbReference>
<dbReference type="InterPro" id="IPR001547">
    <property type="entry name" value="Glyco_hydro_5"/>
</dbReference>
<evidence type="ECO:0000313" key="12">
    <source>
        <dbReference type="Proteomes" id="UP000179284"/>
    </source>
</evidence>
<keyword evidence="5 7" id="KW-0326">Glycosidase</keyword>
<evidence type="ECO:0000256" key="6">
    <source>
        <dbReference type="ARBA" id="ARBA00023326"/>
    </source>
</evidence>
<feature type="domain" description="Glycoside hydrolase family 5" evidence="10">
    <location>
        <begin position="111"/>
        <end position="386"/>
    </location>
</feature>
<dbReference type="KEGG" id="bhu:bhn_I0165"/>
<evidence type="ECO:0000256" key="7">
    <source>
        <dbReference type="RuleBase" id="RU361153"/>
    </source>
</evidence>